<comment type="caution">
    <text evidence="1">The sequence shown here is derived from an EMBL/GenBank/DDBJ whole genome shotgun (WGS) entry which is preliminary data.</text>
</comment>
<protein>
    <submittedName>
        <fullName evidence="1">Uncharacterized protein</fullName>
    </submittedName>
</protein>
<gene>
    <name evidence="1" type="ORF">SDC9_13755</name>
</gene>
<evidence type="ECO:0000313" key="1">
    <source>
        <dbReference type="EMBL" id="MPL68042.1"/>
    </source>
</evidence>
<name>A0A644TP35_9ZZZZ</name>
<proteinExistence type="predicted"/>
<reference evidence="1" key="1">
    <citation type="submission" date="2019-08" db="EMBL/GenBank/DDBJ databases">
        <authorList>
            <person name="Kucharzyk K."/>
            <person name="Murdoch R.W."/>
            <person name="Higgins S."/>
            <person name="Loffler F."/>
        </authorList>
    </citation>
    <scope>NUCLEOTIDE SEQUENCE</scope>
</reference>
<dbReference type="AlphaFoldDB" id="A0A644TP35"/>
<dbReference type="EMBL" id="VSSQ01000040">
    <property type="protein sequence ID" value="MPL68042.1"/>
    <property type="molecule type" value="Genomic_DNA"/>
</dbReference>
<sequence>MIFNYPNLIFDFIKAKIVVADGIVDNPYNIFYISDFILDLIKTKYTVGKNVVDIDNFVLNCLKSEAAIGYNVFNQENFIFNFVKSEGVVGNEGCLIFDLANLVLNLVQAKDIIC</sequence>
<accession>A0A644TP35</accession>
<organism evidence="1">
    <name type="scientific">bioreactor metagenome</name>
    <dbReference type="NCBI Taxonomy" id="1076179"/>
    <lineage>
        <taxon>unclassified sequences</taxon>
        <taxon>metagenomes</taxon>
        <taxon>ecological metagenomes</taxon>
    </lineage>
</organism>